<dbReference type="PANTHER" id="PTHR33988:SF3">
    <property type="entry name" value="ENDORIBONUCLEASE TOXIN CHPB-RELATED"/>
    <property type="match status" value="1"/>
</dbReference>
<name>A0ABX8A7N0_9BRAD</name>
<dbReference type="PANTHER" id="PTHR33988">
    <property type="entry name" value="ENDORIBONUCLEASE MAZF-RELATED"/>
    <property type="match status" value="1"/>
</dbReference>
<accession>A0ABX8A7N0</accession>
<protein>
    <submittedName>
        <fullName evidence="1">Type II toxin-antitoxin system PemK/MazF family toxin</fullName>
    </submittedName>
</protein>
<dbReference type="RefSeq" id="WP_211912571.1">
    <property type="nucleotide sequence ID" value="NZ_CP036498.1"/>
</dbReference>
<keyword evidence="2" id="KW-1185">Reference proteome</keyword>
<dbReference type="InterPro" id="IPR003477">
    <property type="entry name" value="PemK-like"/>
</dbReference>
<reference evidence="1 2" key="1">
    <citation type="submission" date="2019-02" db="EMBL/GenBank/DDBJ databases">
        <title>Emended description of the genus Rhodopseudomonas and description of Rhodopseudomonas albus sp. nov., a non-phototrophic, heavy-metal-tolerant bacterium isolated from garden soil.</title>
        <authorList>
            <person name="Bao Z."/>
            <person name="Cao W.W."/>
            <person name="Sato Y."/>
            <person name="Nishizawa T."/>
            <person name="Zhao J."/>
            <person name="Guo Y."/>
            <person name="Ohta H."/>
        </authorList>
    </citation>
    <scope>NUCLEOTIDE SEQUENCE [LARGE SCALE GENOMIC DNA]</scope>
    <source>
        <strain evidence="1 2">SK50-23</strain>
    </source>
</reference>
<proteinExistence type="predicted"/>
<dbReference type="EMBL" id="CP036498">
    <property type="protein sequence ID" value="QUS39026.1"/>
    <property type="molecule type" value="Genomic_DNA"/>
</dbReference>
<dbReference type="SUPFAM" id="SSF50118">
    <property type="entry name" value="Cell growth inhibitor/plasmid maintenance toxic component"/>
    <property type="match status" value="1"/>
</dbReference>
<evidence type="ECO:0000313" key="1">
    <source>
        <dbReference type="EMBL" id="QUS39026.1"/>
    </source>
</evidence>
<dbReference type="Gene3D" id="2.30.30.110">
    <property type="match status" value="1"/>
</dbReference>
<evidence type="ECO:0000313" key="2">
    <source>
        <dbReference type="Proteomes" id="UP000682843"/>
    </source>
</evidence>
<dbReference type="Pfam" id="PF02452">
    <property type="entry name" value="PemK_toxin"/>
    <property type="match status" value="1"/>
</dbReference>
<organism evidence="1 2">
    <name type="scientific">Tardiphaga alba</name>
    <dbReference type="NCBI Taxonomy" id="340268"/>
    <lineage>
        <taxon>Bacteria</taxon>
        <taxon>Pseudomonadati</taxon>
        <taxon>Pseudomonadota</taxon>
        <taxon>Alphaproteobacteria</taxon>
        <taxon>Hyphomicrobiales</taxon>
        <taxon>Nitrobacteraceae</taxon>
        <taxon>Tardiphaga</taxon>
    </lineage>
</organism>
<dbReference type="InterPro" id="IPR011067">
    <property type="entry name" value="Plasmid_toxin/cell-grow_inhib"/>
</dbReference>
<dbReference type="Proteomes" id="UP000682843">
    <property type="component" value="Chromosome"/>
</dbReference>
<gene>
    <name evidence="1" type="ORF">RPMA_09425</name>
</gene>
<sequence length="125" mass="13931">MILPDAGDIAWVDLDDVRGTEQAGRRPALVLTSREFHETSRRAVICPITLKIRNWPTNVVLPAGLEIAGEIMVDQIRSIDRTERMFAIVEKAPAKTLRDVRIKVAVMLGMDFGVLVETPGRPERA</sequence>